<keyword evidence="11" id="KW-0325">Glycoprotein</keyword>
<dbReference type="CDD" id="cd02181">
    <property type="entry name" value="GH16_fungal_Lam16A_glucanase"/>
    <property type="match status" value="1"/>
</dbReference>
<dbReference type="GO" id="GO:0052861">
    <property type="term" value="F:endo-1,3(4)-beta-glucanase activity"/>
    <property type="evidence" value="ECO:0007669"/>
    <property type="project" value="UniProtKB-EC"/>
</dbReference>
<dbReference type="GO" id="GO:0030245">
    <property type="term" value="P:cellulose catabolic process"/>
    <property type="evidence" value="ECO:0007669"/>
    <property type="project" value="UniProtKB-KW"/>
</dbReference>
<evidence type="ECO:0000256" key="11">
    <source>
        <dbReference type="ARBA" id="ARBA00023180"/>
    </source>
</evidence>
<dbReference type="GO" id="GO:0005886">
    <property type="term" value="C:plasma membrane"/>
    <property type="evidence" value="ECO:0007669"/>
    <property type="project" value="UniProtKB-SubCell"/>
</dbReference>
<dbReference type="PANTHER" id="PTHR10963">
    <property type="entry name" value="GLYCOSYL HYDROLASE-RELATED"/>
    <property type="match status" value="1"/>
</dbReference>
<evidence type="ECO:0000313" key="20">
    <source>
        <dbReference type="Proteomes" id="UP000094569"/>
    </source>
</evidence>
<feature type="compositionally biased region" description="Low complexity" evidence="16">
    <location>
        <begin position="351"/>
        <end position="409"/>
    </location>
</feature>
<evidence type="ECO:0000256" key="14">
    <source>
        <dbReference type="ARBA" id="ARBA00023295"/>
    </source>
</evidence>
<feature type="compositionally biased region" description="Low complexity" evidence="16">
    <location>
        <begin position="563"/>
        <end position="589"/>
    </location>
</feature>
<dbReference type="PROSITE" id="PS51762">
    <property type="entry name" value="GH16_2"/>
    <property type="match status" value="1"/>
</dbReference>
<evidence type="ECO:0000256" key="7">
    <source>
        <dbReference type="ARBA" id="ARBA00022729"/>
    </source>
</evidence>
<evidence type="ECO:0000256" key="4">
    <source>
        <dbReference type="ARBA" id="ARBA00012599"/>
    </source>
</evidence>
<evidence type="ECO:0000256" key="10">
    <source>
        <dbReference type="ARBA" id="ARBA00023136"/>
    </source>
</evidence>
<keyword evidence="7 17" id="KW-0732">Signal</keyword>
<keyword evidence="9" id="KW-0136">Cellulose degradation</keyword>
<dbReference type="EC" id="3.2.1.6" evidence="4"/>
<gene>
    <name evidence="19" type="ORF">SI65_03783</name>
</gene>
<feature type="domain" description="GH16" evidence="18">
    <location>
        <begin position="25"/>
        <end position="289"/>
    </location>
</feature>
<feature type="compositionally biased region" description="Polar residues" evidence="16">
    <location>
        <begin position="415"/>
        <end position="439"/>
    </location>
</feature>
<sequence>MPSSWLLSVGTLVASSIFSPVVAGGSWPAKSYLLAEKWQGDSFLDHIEFFTGADPTNGYVTYQNQSSAESSGLFKVTSSGSMYLGVDHTNTLDPNGAGRDSVRVESKMFYKQGLYIVDIAHMPGSVCGTWPAFWSVGPRWPQDGEIDIIEGVNKNEYNEIVLHTSGSCGISADNDMTGTVSSTECGEASGTIGCVVKGKNGTSGTPFNEQGGGIYALERTSEFIKIWYFPRDSIPKSITNGTPDTAHFGTPMAHLQGSCDFGEHFSAQKLIFNTDFCGDWAGGIFGQDGLCPMSDPSDTFKSCKTYVAENPEKYKDSYWEINSVQIYMAGSRHHESSQPASAGTASATEVPTSSAAPAVESTAEATTSSIASTTAAPEPTSESTPVAESTVSSESSTPPTTQSPVESVPAPDTSAPVQSTSDTTAVPETTQLPAETTCSAVHGKQSKSRSTVYATSTTTICPQAASSTAVGAVGAQEPGPETSQASHSSFPANNNVQEHGSQSPASEAPATSTPVAEPVAQSTEAPAELRPTGADAVGASAPASSESSAAPVTQESVTQASSTETPTQAPATHAPQAPEPAPAASSVPVISSERAYAPSSSTPSTVHASVSSYYTGYGASGTPSGSGPTPPLFTGAASRLSVGVTGVLGAVAVALMV</sequence>
<evidence type="ECO:0000256" key="1">
    <source>
        <dbReference type="ARBA" id="ARBA00000124"/>
    </source>
</evidence>
<dbReference type="OrthoDB" id="192832at2759"/>
<feature type="compositionally biased region" description="Polar residues" evidence="16">
    <location>
        <begin position="598"/>
        <end position="607"/>
    </location>
</feature>
<evidence type="ECO:0000256" key="15">
    <source>
        <dbReference type="ARBA" id="ARBA00023326"/>
    </source>
</evidence>
<keyword evidence="8" id="KW-0378">Hydrolase</keyword>
<reference evidence="19 20" key="1">
    <citation type="journal article" date="2016" name="BMC Genomics">
        <title>Comparative genomic and transcriptomic analyses of the Fuzhuan brick tea-fermentation fungus Aspergillus cristatus.</title>
        <authorList>
            <person name="Ge Y."/>
            <person name="Wang Y."/>
            <person name="Liu Y."/>
            <person name="Tan Y."/>
            <person name="Ren X."/>
            <person name="Zhang X."/>
            <person name="Hyde K.D."/>
            <person name="Liu Y."/>
            <person name="Liu Z."/>
        </authorList>
    </citation>
    <scope>NUCLEOTIDE SEQUENCE [LARGE SCALE GENOMIC DNA]</scope>
    <source>
        <strain evidence="19 20">GZAAS20.1005</strain>
    </source>
</reference>
<dbReference type="STRING" id="573508.A0A1E3BIE0"/>
<dbReference type="EMBL" id="JXNT01000003">
    <property type="protein sequence ID" value="ODM20730.1"/>
    <property type="molecule type" value="Genomic_DNA"/>
</dbReference>
<comment type="similarity">
    <text evidence="3">Belongs to the glycosyl hydrolase 16 family.</text>
</comment>
<dbReference type="Gene3D" id="2.60.120.200">
    <property type="match status" value="1"/>
</dbReference>
<evidence type="ECO:0000259" key="18">
    <source>
        <dbReference type="PROSITE" id="PS51762"/>
    </source>
</evidence>
<evidence type="ECO:0000256" key="17">
    <source>
        <dbReference type="SAM" id="SignalP"/>
    </source>
</evidence>
<comment type="subcellular location">
    <subcellularLocation>
        <location evidence="2">Cell membrane</location>
        <topology evidence="2">Lipid-anchor</topology>
        <topology evidence="2">GPI-anchor</topology>
    </subcellularLocation>
</comment>
<dbReference type="PANTHER" id="PTHR10963:SF58">
    <property type="entry name" value="ENDO-1,3(4)-BETA-GLUCANASE XGEA"/>
    <property type="match status" value="1"/>
</dbReference>
<evidence type="ECO:0000256" key="3">
    <source>
        <dbReference type="ARBA" id="ARBA00006865"/>
    </source>
</evidence>
<dbReference type="InterPro" id="IPR050546">
    <property type="entry name" value="Glycosyl_Hydrlase_16"/>
</dbReference>
<dbReference type="VEuPathDB" id="FungiDB:SI65_03783"/>
<evidence type="ECO:0000256" key="12">
    <source>
        <dbReference type="ARBA" id="ARBA00023277"/>
    </source>
</evidence>
<feature type="compositionally biased region" description="Polar residues" evidence="16">
    <location>
        <begin position="337"/>
        <end position="350"/>
    </location>
</feature>
<evidence type="ECO:0000256" key="2">
    <source>
        <dbReference type="ARBA" id="ARBA00004609"/>
    </source>
</evidence>
<dbReference type="Proteomes" id="UP000094569">
    <property type="component" value="Unassembled WGS sequence"/>
</dbReference>
<feature type="compositionally biased region" description="Low complexity" evidence="16">
    <location>
        <begin position="539"/>
        <end position="551"/>
    </location>
</feature>
<evidence type="ECO:0000256" key="16">
    <source>
        <dbReference type="SAM" id="MobiDB-lite"/>
    </source>
</evidence>
<accession>A0A1E3BIE0</accession>
<keyword evidence="15" id="KW-0624">Polysaccharide degradation</keyword>
<evidence type="ECO:0000256" key="8">
    <source>
        <dbReference type="ARBA" id="ARBA00022801"/>
    </source>
</evidence>
<feature type="compositionally biased region" description="Polar residues" evidence="16">
    <location>
        <begin position="481"/>
        <end position="524"/>
    </location>
</feature>
<dbReference type="InterPro" id="IPR000757">
    <property type="entry name" value="Beta-glucanase-like"/>
</dbReference>
<feature type="region of interest" description="Disordered" evidence="16">
    <location>
        <begin position="470"/>
        <end position="607"/>
    </location>
</feature>
<feature type="region of interest" description="Disordered" evidence="16">
    <location>
        <begin position="332"/>
        <end position="450"/>
    </location>
</feature>
<comment type="caution">
    <text evidence="19">The sequence shown here is derived from an EMBL/GenBank/DDBJ whole genome shotgun (WGS) entry which is preliminary data.</text>
</comment>
<evidence type="ECO:0000256" key="6">
    <source>
        <dbReference type="ARBA" id="ARBA00022622"/>
    </source>
</evidence>
<keyword evidence="20" id="KW-1185">Reference proteome</keyword>
<proteinExistence type="inferred from homology"/>
<keyword evidence="10" id="KW-0472">Membrane</keyword>
<keyword evidence="12" id="KW-0119">Carbohydrate metabolism</keyword>
<keyword evidence="6" id="KW-0336">GPI-anchor</keyword>
<evidence type="ECO:0000313" key="19">
    <source>
        <dbReference type="EMBL" id="ODM20730.1"/>
    </source>
</evidence>
<feature type="chain" id="PRO_5009123715" description="endo-1,3(4)-beta-glucanase" evidence="17">
    <location>
        <begin position="25"/>
        <end position="657"/>
    </location>
</feature>
<evidence type="ECO:0000256" key="13">
    <source>
        <dbReference type="ARBA" id="ARBA00023288"/>
    </source>
</evidence>
<keyword evidence="13" id="KW-0449">Lipoprotein</keyword>
<dbReference type="GO" id="GO:0098552">
    <property type="term" value="C:side of membrane"/>
    <property type="evidence" value="ECO:0007669"/>
    <property type="project" value="UniProtKB-KW"/>
</dbReference>
<dbReference type="FunFam" id="2.60.120.200:FF:000114">
    <property type="entry name" value="Probable endo-1,3(4)-beta-glucanase NFIA_089530"/>
    <property type="match status" value="1"/>
</dbReference>
<organism evidence="19 20">
    <name type="scientific">Aspergillus cristatus</name>
    <name type="common">Chinese Fuzhuan brick tea-fermentation fungus</name>
    <name type="synonym">Eurotium cristatum</name>
    <dbReference type="NCBI Taxonomy" id="573508"/>
    <lineage>
        <taxon>Eukaryota</taxon>
        <taxon>Fungi</taxon>
        <taxon>Dikarya</taxon>
        <taxon>Ascomycota</taxon>
        <taxon>Pezizomycotina</taxon>
        <taxon>Eurotiomycetes</taxon>
        <taxon>Eurotiomycetidae</taxon>
        <taxon>Eurotiales</taxon>
        <taxon>Aspergillaceae</taxon>
        <taxon>Aspergillus</taxon>
        <taxon>Aspergillus subgen. Aspergillus</taxon>
    </lineage>
</organism>
<name>A0A1E3BIE0_ASPCR</name>
<keyword evidence="14" id="KW-0326">Glycosidase</keyword>
<comment type="catalytic activity">
    <reaction evidence="1">
        <text>Endohydrolysis of (1-&gt;3)- or (1-&gt;4)-linkages in beta-D-glucans when the glucose residue whose reducing group is involved in the linkage to be hydrolyzed is itself substituted at C-3.</text>
        <dbReference type="EC" id="3.2.1.6"/>
    </reaction>
</comment>
<dbReference type="SUPFAM" id="SSF49899">
    <property type="entry name" value="Concanavalin A-like lectins/glucanases"/>
    <property type="match status" value="1"/>
</dbReference>
<feature type="compositionally biased region" description="Polar residues" evidence="16">
    <location>
        <begin position="553"/>
        <end position="562"/>
    </location>
</feature>
<keyword evidence="5" id="KW-1003">Cell membrane</keyword>
<feature type="signal peptide" evidence="17">
    <location>
        <begin position="1"/>
        <end position="24"/>
    </location>
</feature>
<protein>
    <recommendedName>
        <fullName evidence="4">endo-1,3(4)-beta-glucanase</fullName>
        <ecNumber evidence="4">3.2.1.6</ecNumber>
    </recommendedName>
</protein>
<dbReference type="Pfam" id="PF26113">
    <property type="entry name" value="GH16_XgeA"/>
    <property type="match status" value="1"/>
</dbReference>
<evidence type="ECO:0000256" key="9">
    <source>
        <dbReference type="ARBA" id="ARBA00023001"/>
    </source>
</evidence>
<dbReference type="InterPro" id="IPR013320">
    <property type="entry name" value="ConA-like_dom_sf"/>
</dbReference>
<evidence type="ECO:0000256" key="5">
    <source>
        <dbReference type="ARBA" id="ARBA00022475"/>
    </source>
</evidence>
<dbReference type="AlphaFoldDB" id="A0A1E3BIE0"/>